<dbReference type="PRINTS" id="PR00455">
    <property type="entry name" value="HTHTETR"/>
</dbReference>
<keyword evidence="8" id="KW-1185">Reference proteome</keyword>
<dbReference type="EMBL" id="FMZA01000016">
    <property type="protein sequence ID" value="SDC79249.1"/>
    <property type="molecule type" value="Genomic_DNA"/>
</dbReference>
<dbReference type="RefSeq" id="WP_091571558.1">
    <property type="nucleotide sequence ID" value="NZ_FMZA01000016.1"/>
</dbReference>
<dbReference type="SUPFAM" id="SSF46689">
    <property type="entry name" value="Homeodomain-like"/>
    <property type="match status" value="1"/>
</dbReference>
<dbReference type="Proteomes" id="UP000199387">
    <property type="component" value="Unassembled WGS sequence"/>
</dbReference>
<accession>A0A1G6PGQ5</accession>
<dbReference type="GO" id="GO:0000976">
    <property type="term" value="F:transcription cis-regulatory region binding"/>
    <property type="evidence" value="ECO:0007669"/>
    <property type="project" value="TreeGrafter"/>
</dbReference>
<dbReference type="InterPro" id="IPR009057">
    <property type="entry name" value="Homeodomain-like_sf"/>
</dbReference>
<keyword evidence="2" id="KW-0805">Transcription regulation</keyword>
<dbReference type="AlphaFoldDB" id="A0A1G6PGQ5"/>
<evidence type="ECO:0000313" key="8">
    <source>
        <dbReference type="Proteomes" id="UP000199387"/>
    </source>
</evidence>
<dbReference type="PANTHER" id="PTHR30055">
    <property type="entry name" value="HTH-TYPE TRANSCRIPTIONAL REGULATOR RUTR"/>
    <property type="match status" value="1"/>
</dbReference>
<dbReference type="InterPro" id="IPR001647">
    <property type="entry name" value="HTH_TetR"/>
</dbReference>
<evidence type="ECO:0000256" key="1">
    <source>
        <dbReference type="ARBA" id="ARBA00022491"/>
    </source>
</evidence>
<keyword evidence="3 5" id="KW-0238">DNA-binding</keyword>
<evidence type="ECO:0000256" key="3">
    <source>
        <dbReference type="ARBA" id="ARBA00023125"/>
    </source>
</evidence>
<dbReference type="PROSITE" id="PS50977">
    <property type="entry name" value="HTH_TETR_2"/>
    <property type="match status" value="1"/>
</dbReference>
<feature type="DNA-binding region" description="H-T-H motif" evidence="5">
    <location>
        <begin position="28"/>
        <end position="47"/>
    </location>
</feature>
<evidence type="ECO:0000313" key="7">
    <source>
        <dbReference type="EMBL" id="SDC79249.1"/>
    </source>
</evidence>
<dbReference type="STRING" id="1236220.SAMN04488112_116102"/>
<dbReference type="Gene3D" id="1.10.357.10">
    <property type="entry name" value="Tetracycline Repressor, domain 2"/>
    <property type="match status" value="1"/>
</dbReference>
<keyword evidence="4" id="KW-0804">Transcription</keyword>
<evidence type="ECO:0000259" key="6">
    <source>
        <dbReference type="PROSITE" id="PS50977"/>
    </source>
</evidence>
<dbReference type="GO" id="GO:0003700">
    <property type="term" value="F:DNA-binding transcription factor activity"/>
    <property type="evidence" value="ECO:0007669"/>
    <property type="project" value="TreeGrafter"/>
</dbReference>
<dbReference type="Pfam" id="PF00440">
    <property type="entry name" value="TetR_N"/>
    <property type="match status" value="1"/>
</dbReference>
<protein>
    <submittedName>
        <fullName evidence="7">Transcriptional regulator, TetR family</fullName>
    </submittedName>
</protein>
<dbReference type="InterPro" id="IPR036271">
    <property type="entry name" value="Tet_transcr_reg_TetR-rel_C_sf"/>
</dbReference>
<sequence length="193" mass="21787">MAKKKINPQELLDAAEELLLERGYSGFHFGALSEKLGIGRSTIYEYFSDKDELITAYMDQVMNRVIEDCRECAPLSGLNRLKGYLNVFLRYTQIQRIIQILPMLDLSASPEGGEAVAKLIEQHRLIHRWIVEAIEEAKSMGEIRSDQSTRLIAAMIFSSIQLPDVMQGESVTGEMVIDLLYQGLHPDNGSPNR</sequence>
<dbReference type="PANTHER" id="PTHR30055:SF175">
    <property type="entry name" value="HTH-TYPE TRANSCRIPTIONAL REPRESSOR KSTR2"/>
    <property type="match status" value="1"/>
</dbReference>
<organism evidence="7 8">
    <name type="scientific">Melghirimyces thermohalophilus</name>
    <dbReference type="NCBI Taxonomy" id="1236220"/>
    <lineage>
        <taxon>Bacteria</taxon>
        <taxon>Bacillati</taxon>
        <taxon>Bacillota</taxon>
        <taxon>Bacilli</taxon>
        <taxon>Bacillales</taxon>
        <taxon>Thermoactinomycetaceae</taxon>
        <taxon>Melghirimyces</taxon>
    </lineage>
</organism>
<feature type="domain" description="HTH tetR-type" evidence="6">
    <location>
        <begin position="5"/>
        <end position="65"/>
    </location>
</feature>
<dbReference type="SUPFAM" id="SSF48498">
    <property type="entry name" value="Tetracyclin repressor-like, C-terminal domain"/>
    <property type="match status" value="1"/>
</dbReference>
<gene>
    <name evidence="7" type="ORF">SAMN04488112_116102</name>
</gene>
<evidence type="ECO:0000256" key="2">
    <source>
        <dbReference type="ARBA" id="ARBA00023015"/>
    </source>
</evidence>
<keyword evidence="1" id="KW-0678">Repressor</keyword>
<evidence type="ECO:0000256" key="4">
    <source>
        <dbReference type="ARBA" id="ARBA00023163"/>
    </source>
</evidence>
<name>A0A1G6PGQ5_9BACL</name>
<dbReference type="OrthoDB" id="153047at2"/>
<proteinExistence type="predicted"/>
<reference evidence="7 8" key="1">
    <citation type="submission" date="2016-10" db="EMBL/GenBank/DDBJ databases">
        <authorList>
            <person name="de Groot N.N."/>
        </authorList>
    </citation>
    <scope>NUCLEOTIDE SEQUENCE [LARGE SCALE GENOMIC DNA]</scope>
    <source>
        <strain evidence="7 8">DSM 45514</strain>
    </source>
</reference>
<evidence type="ECO:0000256" key="5">
    <source>
        <dbReference type="PROSITE-ProRule" id="PRU00335"/>
    </source>
</evidence>
<dbReference type="InterPro" id="IPR050109">
    <property type="entry name" value="HTH-type_TetR-like_transc_reg"/>
</dbReference>